<dbReference type="Pfam" id="PF00171">
    <property type="entry name" value="Aldedh"/>
    <property type="match status" value="1"/>
</dbReference>
<evidence type="ECO:0000313" key="5">
    <source>
        <dbReference type="Proteomes" id="UP001162834"/>
    </source>
</evidence>
<dbReference type="Proteomes" id="UP001162834">
    <property type="component" value="Chromosome"/>
</dbReference>
<evidence type="ECO:0000313" key="4">
    <source>
        <dbReference type="EMBL" id="UGS33821.1"/>
    </source>
</evidence>
<organism evidence="4 5">
    <name type="scientific">Capillimicrobium parvum</name>
    <dbReference type="NCBI Taxonomy" id="2884022"/>
    <lineage>
        <taxon>Bacteria</taxon>
        <taxon>Bacillati</taxon>
        <taxon>Actinomycetota</taxon>
        <taxon>Thermoleophilia</taxon>
        <taxon>Solirubrobacterales</taxon>
        <taxon>Capillimicrobiaceae</taxon>
        <taxon>Capillimicrobium</taxon>
    </lineage>
</organism>
<feature type="domain" description="Aldehyde dehydrogenase" evidence="3">
    <location>
        <begin position="32"/>
        <end position="487"/>
    </location>
</feature>
<keyword evidence="2 4" id="KW-0560">Oxidoreductase</keyword>
<keyword evidence="5" id="KW-1185">Reference proteome</keyword>
<dbReference type="GO" id="GO:0016620">
    <property type="term" value="F:oxidoreductase activity, acting on the aldehyde or oxo group of donors, NAD or NADP as acceptor"/>
    <property type="evidence" value="ECO:0007669"/>
    <property type="project" value="InterPro"/>
</dbReference>
<sequence length="502" mass="51916">MTAPVAAARGAYVPSGDYTLIIGGEPVATDDGFDAIDPSVGTPWTRLPQATEAHVDAAVAAATRAFATWRRTTASHRQRVLWEMADRVEAEPDRWASLLATENGRPIREAYAADVPTCAGILRYFSGLARDHRGDQIPLEDPGSLAFTVREPLGVIAALIPWNSPIITLANKVGPALAAGNTLVIKPSEYASASVIEFVRAVEDLVPAGVLNVVTGFGPSVGAALVSHPGVAKITFTGGSATARRIMAAAGGALTPSIMELGGKGAMVVCADADLDLAVADAMTGIYMANGEVCVAASRLLVHESVHDEFAERFAALARGIVVGDALDPATQFGPLVSAAQLERVRGCIDAAVAQGAVVRTGGAAPELPAALDGGFFLAPTLLEDPAGATSASREEIFGPVTVLERFASEDAAVARANEGPYGLAAGVWTRDLARAHRIAGALEAGIVWVNKWFDLPAGVPMGGIGDSGFGRELSAETMLEYSAPKAINIGLGDTRPALWGR</sequence>
<comment type="similarity">
    <text evidence="1">Belongs to the aldehyde dehydrogenase family.</text>
</comment>
<dbReference type="PROSITE" id="PS00070">
    <property type="entry name" value="ALDEHYDE_DEHYDR_CYS"/>
    <property type="match status" value="1"/>
</dbReference>
<proteinExistence type="inferred from homology"/>
<dbReference type="Gene3D" id="3.40.605.10">
    <property type="entry name" value="Aldehyde Dehydrogenase, Chain A, domain 1"/>
    <property type="match status" value="1"/>
</dbReference>
<dbReference type="EC" id="1.2.1.-" evidence="4"/>
<dbReference type="InterPro" id="IPR016163">
    <property type="entry name" value="Ald_DH_C"/>
</dbReference>
<dbReference type="FunFam" id="3.40.605.10:FF:000007">
    <property type="entry name" value="NAD/NADP-dependent betaine aldehyde dehydrogenase"/>
    <property type="match status" value="1"/>
</dbReference>
<dbReference type="EMBL" id="CP087164">
    <property type="protein sequence ID" value="UGS33821.1"/>
    <property type="molecule type" value="Genomic_DNA"/>
</dbReference>
<dbReference type="InterPro" id="IPR016160">
    <property type="entry name" value="Ald_DH_CS_CYS"/>
</dbReference>
<dbReference type="FunFam" id="3.40.309.10:FF:000012">
    <property type="entry name" value="Betaine aldehyde dehydrogenase"/>
    <property type="match status" value="1"/>
</dbReference>
<name>A0A9E6XS81_9ACTN</name>
<dbReference type="PANTHER" id="PTHR11699">
    <property type="entry name" value="ALDEHYDE DEHYDROGENASE-RELATED"/>
    <property type="match status" value="1"/>
</dbReference>
<dbReference type="InterPro" id="IPR016162">
    <property type="entry name" value="Ald_DH_N"/>
</dbReference>
<evidence type="ECO:0000256" key="1">
    <source>
        <dbReference type="ARBA" id="ARBA00009986"/>
    </source>
</evidence>
<gene>
    <name evidence="4" type="primary">tgnC_1</name>
    <name evidence="4" type="ORF">DSM104329_00186</name>
</gene>
<protein>
    <submittedName>
        <fullName evidence="4">(Z)-2-((N-methylformamido)methylene)-5-hydroxybutyrolactone dehydrogenase</fullName>
        <ecNumber evidence="4">1.2.1.-</ecNumber>
    </submittedName>
</protein>
<reference evidence="4" key="1">
    <citation type="journal article" date="2022" name="Int. J. Syst. Evol. Microbiol.">
        <title>Pseudomonas aegrilactucae sp. nov. and Pseudomonas morbosilactucae sp. nov., pathogens causing bacterial rot of lettuce in Japan.</title>
        <authorList>
            <person name="Sawada H."/>
            <person name="Fujikawa T."/>
            <person name="Satou M."/>
        </authorList>
    </citation>
    <scope>NUCLEOTIDE SEQUENCE</scope>
    <source>
        <strain evidence="4">0166_1</strain>
    </source>
</reference>
<accession>A0A9E6XS81</accession>
<dbReference type="InterPro" id="IPR015590">
    <property type="entry name" value="Aldehyde_DH_dom"/>
</dbReference>
<dbReference type="AlphaFoldDB" id="A0A9E6XS81"/>
<dbReference type="RefSeq" id="WP_259313513.1">
    <property type="nucleotide sequence ID" value="NZ_CP087164.1"/>
</dbReference>
<dbReference type="SUPFAM" id="SSF53720">
    <property type="entry name" value="ALDH-like"/>
    <property type="match status" value="1"/>
</dbReference>
<evidence type="ECO:0000256" key="2">
    <source>
        <dbReference type="ARBA" id="ARBA00023002"/>
    </source>
</evidence>
<evidence type="ECO:0000259" key="3">
    <source>
        <dbReference type="Pfam" id="PF00171"/>
    </source>
</evidence>
<dbReference type="Gene3D" id="3.40.309.10">
    <property type="entry name" value="Aldehyde Dehydrogenase, Chain A, domain 2"/>
    <property type="match status" value="1"/>
</dbReference>
<dbReference type="KEGG" id="sbae:DSM104329_00186"/>
<dbReference type="InterPro" id="IPR016161">
    <property type="entry name" value="Ald_DH/histidinol_DH"/>
</dbReference>